<dbReference type="PANTHER" id="PTHR45504:SF3">
    <property type="entry name" value="CHAPERONE DNAJ-DOMAIN SUPERFAMILY PROTEIN"/>
    <property type="match status" value="1"/>
</dbReference>
<dbReference type="AlphaFoldDB" id="A0AAV1E908"/>
<keyword evidence="4" id="KW-1185">Reference proteome</keyword>
<dbReference type="GO" id="GO:0005737">
    <property type="term" value="C:cytoplasm"/>
    <property type="evidence" value="ECO:0007669"/>
    <property type="project" value="TreeGrafter"/>
</dbReference>
<evidence type="ECO:0000313" key="4">
    <source>
        <dbReference type="Proteomes" id="UP001161247"/>
    </source>
</evidence>
<evidence type="ECO:0000313" key="3">
    <source>
        <dbReference type="EMBL" id="CAI9116179.1"/>
    </source>
</evidence>
<dbReference type="Pfam" id="PF00226">
    <property type="entry name" value="DnaJ"/>
    <property type="match status" value="1"/>
</dbReference>
<dbReference type="CDD" id="cd06257">
    <property type="entry name" value="DnaJ"/>
    <property type="match status" value="1"/>
</dbReference>
<dbReference type="SUPFAM" id="SSF46565">
    <property type="entry name" value="Chaperone J-domain"/>
    <property type="match status" value="1"/>
</dbReference>
<dbReference type="Proteomes" id="UP001161247">
    <property type="component" value="Chromosome 8"/>
</dbReference>
<dbReference type="InterPro" id="IPR036869">
    <property type="entry name" value="J_dom_sf"/>
</dbReference>
<feature type="region of interest" description="Disordered" evidence="1">
    <location>
        <begin position="1"/>
        <end position="41"/>
    </location>
</feature>
<dbReference type="Gene3D" id="1.10.287.110">
    <property type="entry name" value="DnaJ domain"/>
    <property type="match status" value="1"/>
</dbReference>
<accession>A0AAV1E908</accession>
<dbReference type="InterPro" id="IPR001623">
    <property type="entry name" value="DnaJ_domain"/>
</dbReference>
<protein>
    <submittedName>
        <fullName evidence="3">OLC1v1017263C1</fullName>
    </submittedName>
</protein>
<feature type="domain" description="J" evidence="2">
    <location>
        <begin position="58"/>
        <end position="115"/>
    </location>
</feature>
<proteinExistence type="predicted"/>
<dbReference type="PANTHER" id="PTHR45504">
    <property type="entry name" value="CHAPERONE DNAJ-DOMAIN SUPERFAMILY PROTEIN"/>
    <property type="match status" value="1"/>
</dbReference>
<evidence type="ECO:0000256" key="1">
    <source>
        <dbReference type="SAM" id="MobiDB-lite"/>
    </source>
</evidence>
<dbReference type="PRINTS" id="PR00625">
    <property type="entry name" value="JDOMAIN"/>
</dbReference>
<gene>
    <name evidence="3" type="ORF">OLC1_LOCUS22542</name>
</gene>
<dbReference type="PROSITE" id="PS50076">
    <property type="entry name" value="DNAJ_2"/>
    <property type="match status" value="1"/>
</dbReference>
<name>A0AAV1E908_OLDCO</name>
<evidence type="ECO:0000259" key="2">
    <source>
        <dbReference type="PROSITE" id="PS50076"/>
    </source>
</evidence>
<dbReference type="GO" id="GO:0005634">
    <property type="term" value="C:nucleus"/>
    <property type="evidence" value="ECO:0007669"/>
    <property type="project" value="TreeGrafter"/>
</dbReference>
<reference evidence="3" key="1">
    <citation type="submission" date="2023-03" db="EMBL/GenBank/DDBJ databases">
        <authorList>
            <person name="Julca I."/>
        </authorList>
    </citation>
    <scope>NUCLEOTIDE SEQUENCE</scope>
</reference>
<feature type="compositionally biased region" description="Acidic residues" evidence="1">
    <location>
        <begin position="19"/>
        <end position="30"/>
    </location>
</feature>
<sequence>MMWDEWEDKGNNLEQQQQTEEESESGEESEGQEKGQQDEEEDSFLKFDFLSVLPQPTDYYRILEVDYDATEDVIRSNYIRLALKWHPDKQKDQDYATSRFQEINEAYQGVLVKEINKKWSLVKCSEYLCMRPLSFEVLYADIFSVKTHQKKKERTVSSVNDM</sequence>
<organism evidence="3 4">
    <name type="scientific">Oldenlandia corymbosa var. corymbosa</name>
    <dbReference type="NCBI Taxonomy" id="529605"/>
    <lineage>
        <taxon>Eukaryota</taxon>
        <taxon>Viridiplantae</taxon>
        <taxon>Streptophyta</taxon>
        <taxon>Embryophyta</taxon>
        <taxon>Tracheophyta</taxon>
        <taxon>Spermatophyta</taxon>
        <taxon>Magnoliopsida</taxon>
        <taxon>eudicotyledons</taxon>
        <taxon>Gunneridae</taxon>
        <taxon>Pentapetalae</taxon>
        <taxon>asterids</taxon>
        <taxon>lamiids</taxon>
        <taxon>Gentianales</taxon>
        <taxon>Rubiaceae</taxon>
        <taxon>Rubioideae</taxon>
        <taxon>Spermacoceae</taxon>
        <taxon>Hedyotis-Oldenlandia complex</taxon>
        <taxon>Oldenlandia</taxon>
    </lineage>
</organism>
<dbReference type="SMART" id="SM00271">
    <property type="entry name" value="DnaJ"/>
    <property type="match status" value="1"/>
</dbReference>
<dbReference type="EMBL" id="OX459125">
    <property type="protein sequence ID" value="CAI9116179.1"/>
    <property type="molecule type" value="Genomic_DNA"/>
</dbReference>